<dbReference type="Proteomes" id="UP000712281">
    <property type="component" value="Unassembled WGS sequence"/>
</dbReference>
<organism evidence="8 9">
    <name type="scientific">Brassica cretica</name>
    <name type="common">Mustard</name>
    <dbReference type="NCBI Taxonomy" id="69181"/>
    <lineage>
        <taxon>Eukaryota</taxon>
        <taxon>Viridiplantae</taxon>
        <taxon>Streptophyta</taxon>
        <taxon>Embryophyta</taxon>
        <taxon>Tracheophyta</taxon>
        <taxon>Spermatophyta</taxon>
        <taxon>Magnoliopsida</taxon>
        <taxon>eudicotyledons</taxon>
        <taxon>Gunneridae</taxon>
        <taxon>Pentapetalae</taxon>
        <taxon>rosids</taxon>
        <taxon>malvids</taxon>
        <taxon>Brassicales</taxon>
        <taxon>Brassicaceae</taxon>
        <taxon>Brassiceae</taxon>
        <taxon>Brassica</taxon>
    </lineage>
</organism>
<comment type="caution">
    <text evidence="8">The sequence shown here is derived from an EMBL/GenBank/DDBJ whole genome shotgun (WGS) entry which is preliminary data.</text>
</comment>
<dbReference type="GO" id="GO:0006412">
    <property type="term" value="P:translation"/>
    <property type="evidence" value="ECO:0007669"/>
    <property type="project" value="UniProtKB-KW"/>
</dbReference>
<name>A0A8S9G3Q3_BRACR</name>
<keyword evidence="4" id="KW-0648">Protein biosynthesis</keyword>
<dbReference type="EMBL" id="QGKW02002005">
    <property type="protein sequence ID" value="KAF2540191.1"/>
    <property type="molecule type" value="Genomic_DNA"/>
</dbReference>
<proteinExistence type="predicted"/>
<dbReference type="GO" id="GO:0016884">
    <property type="term" value="F:carbon-nitrogen ligase activity, with glutamine as amido-N-donor"/>
    <property type="evidence" value="ECO:0007669"/>
    <property type="project" value="InterPro"/>
</dbReference>
<evidence type="ECO:0000256" key="4">
    <source>
        <dbReference type="ARBA" id="ARBA00022917"/>
    </source>
</evidence>
<comment type="catalytic activity">
    <reaction evidence="5">
        <text>L-aspartyl-tRNA(Asn) + L-glutamine + ATP + H2O = L-asparaginyl-tRNA(Asn) + L-glutamate + ADP + phosphate + 2 H(+)</text>
        <dbReference type="Rhea" id="RHEA:14513"/>
        <dbReference type="Rhea" id="RHEA-COMP:9674"/>
        <dbReference type="Rhea" id="RHEA-COMP:9677"/>
        <dbReference type="ChEBI" id="CHEBI:15377"/>
        <dbReference type="ChEBI" id="CHEBI:15378"/>
        <dbReference type="ChEBI" id="CHEBI:29985"/>
        <dbReference type="ChEBI" id="CHEBI:30616"/>
        <dbReference type="ChEBI" id="CHEBI:43474"/>
        <dbReference type="ChEBI" id="CHEBI:58359"/>
        <dbReference type="ChEBI" id="CHEBI:78515"/>
        <dbReference type="ChEBI" id="CHEBI:78516"/>
        <dbReference type="ChEBI" id="CHEBI:456216"/>
    </reaction>
</comment>
<dbReference type="InterPro" id="IPR023168">
    <property type="entry name" value="GatB_Yqey_C_2"/>
</dbReference>
<evidence type="ECO:0000256" key="2">
    <source>
        <dbReference type="ARBA" id="ARBA00022741"/>
    </source>
</evidence>
<dbReference type="SUPFAM" id="SSF89095">
    <property type="entry name" value="GatB/YqeY motif"/>
    <property type="match status" value="1"/>
</dbReference>
<dbReference type="Gene3D" id="1.10.10.410">
    <property type="match status" value="1"/>
</dbReference>
<protein>
    <recommendedName>
        <fullName evidence="7">Asn/Gln amidotransferase domain-containing protein</fullName>
    </recommendedName>
</protein>
<evidence type="ECO:0000256" key="6">
    <source>
        <dbReference type="ARBA" id="ARBA00047913"/>
    </source>
</evidence>
<evidence type="ECO:0000313" key="9">
    <source>
        <dbReference type="Proteomes" id="UP000712281"/>
    </source>
</evidence>
<dbReference type="InterPro" id="IPR018027">
    <property type="entry name" value="Asn/Gln_amidotransferase"/>
</dbReference>
<dbReference type="InterPro" id="IPR003789">
    <property type="entry name" value="Asn/Gln_tRNA_amidoTrase-B-like"/>
</dbReference>
<evidence type="ECO:0000256" key="3">
    <source>
        <dbReference type="ARBA" id="ARBA00022840"/>
    </source>
</evidence>
<sequence length="59" mass="6884">MVMKVVFESSKQLEQYRNGKTKLHGFFFFAGQVMRMSKGKINPDLLNKILQEKSMSRSN</sequence>
<keyword evidence="2" id="KW-0547">Nucleotide-binding</keyword>
<keyword evidence="3" id="KW-0067">ATP-binding</keyword>
<keyword evidence="1" id="KW-0436">Ligase</keyword>
<evidence type="ECO:0000313" key="8">
    <source>
        <dbReference type="EMBL" id="KAF2540191.1"/>
    </source>
</evidence>
<evidence type="ECO:0000259" key="7">
    <source>
        <dbReference type="Pfam" id="PF02637"/>
    </source>
</evidence>
<comment type="catalytic activity">
    <reaction evidence="6">
        <text>L-glutamyl-tRNA(Gln) + L-glutamine + ATP + H2O = L-glutaminyl-tRNA(Gln) + L-glutamate + ADP + phosphate + H(+)</text>
        <dbReference type="Rhea" id="RHEA:17521"/>
        <dbReference type="Rhea" id="RHEA-COMP:9681"/>
        <dbReference type="Rhea" id="RHEA-COMP:9684"/>
        <dbReference type="ChEBI" id="CHEBI:15377"/>
        <dbReference type="ChEBI" id="CHEBI:15378"/>
        <dbReference type="ChEBI" id="CHEBI:29985"/>
        <dbReference type="ChEBI" id="CHEBI:30616"/>
        <dbReference type="ChEBI" id="CHEBI:43474"/>
        <dbReference type="ChEBI" id="CHEBI:58359"/>
        <dbReference type="ChEBI" id="CHEBI:78520"/>
        <dbReference type="ChEBI" id="CHEBI:78521"/>
        <dbReference type="ChEBI" id="CHEBI:456216"/>
    </reaction>
</comment>
<feature type="domain" description="Asn/Gln amidotransferase" evidence="7">
    <location>
        <begin position="1"/>
        <end position="53"/>
    </location>
</feature>
<dbReference type="GO" id="GO:0005524">
    <property type="term" value="F:ATP binding"/>
    <property type="evidence" value="ECO:0007669"/>
    <property type="project" value="UniProtKB-KW"/>
</dbReference>
<dbReference type="AlphaFoldDB" id="A0A8S9G3Q3"/>
<gene>
    <name evidence="8" type="ORF">F2Q68_00029710</name>
</gene>
<dbReference type="FunFam" id="1.10.10.410:FF:000001">
    <property type="entry name" value="Aspartyl/glutamyl-tRNA(Asn/Gln) amidotransferase subunit B"/>
    <property type="match status" value="1"/>
</dbReference>
<evidence type="ECO:0000256" key="5">
    <source>
        <dbReference type="ARBA" id="ARBA00047380"/>
    </source>
</evidence>
<dbReference type="Pfam" id="PF02637">
    <property type="entry name" value="GatB_Yqey"/>
    <property type="match status" value="1"/>
</dbReference>
<reference evidence="8" key="1">
    <citation type="submission" date="2019-12" db="EMBL/GenBank/DDBJ databases">
        <title>Genome sequencing and annotation of Brassica cretica.</title>
        <authorList>
            <person name="Studholme D.J."/>
            <person name="Sarris P.F."/>
        </authorList>
    </citation>
    <scope>NUCLEOTIDE SEQUENCE</scope>
    <source>
        <strain evidence="8">PFS-001/15</strain>
        <tissue evidence="8">Leaf</tissue>
    </source>
</reference>
<evidence type="ECO:0000256" key="1">
    <source>
        <dbReference type="ARBA" id="ARBA00022598"/>
    </source>
</evidence>
<accession>A0A8S9G3Q3</accession>